<dbReference type="Pfam" id="PF00004">
    <property type="entry name" value="AAA"/>
    <property type="match status" value="1"/>
</dbReference>
<name>A0A6A6HUG8_9PLEO</name>
<feature type="region of interest" description="Disordered" evidence="2">
    <location>
        <begin position="646"/>
        <end position="671"/>
    </location>
</feature>
<dbReference type="InterPro" id="IPR003959">
    <property type="entry name" value="ATPase_AAA_core"/>
</dbReference>
<dbReference type="InterPro" id="IPR027417">
    <property type="entry name" value="P-loop_NTPase"/>
</dbReference>
<dbReference type="SUPFAM" id="SSF52540">
    <property type="entry name" value="P-loop containing nucleoside triphosphate hydrolases"/>
    <property type="match status" value="1"/>
</dbReference>
<dbReference type="PANTHER" id="PTHR46411">
    <property type="entry name" value="FAMILY ATPASE, PUTATIVE-RELATED"/>
    <property type="match status" value="1"/>
</dbReference>
<dbReference type="PANTHER" id="PTHR46411:SF3">
    <property type="entry name" value="AAA+ ATPASE DOMAIN-CONTAINING PROTEIN"/>
    <property type="match status" value="1"/>
</dbReference>
<dbReference type="AlphaFoldDB" id="A0A6A6HUG8"/>
<dbReference type="InterPro" id="IPR056884">
    <property type="entry name" value="NPHP3-like_N"/>
</dbReference>
<evidence type="ECO:0000259" key="3">
    <source>
        <dbReference type="SMART" id="SM00382"/>
    </source>
</evidence>
<keyword evidence="1" id="KW-0677">Repeat</keyword>
<protein>
    <recommendedName>
        <fullName evidence="3">AAA+ ATPase domain-containing protein</fullName>
    </recommendedName>
</protein>
<dbReference type="RefSeq" id="XP_033676573.1">
    <property type="nucleotide sequence ID" value="XM_033825300.1"/>
</dbReference>
<accession>A0A6A6HUG8</accession>
<dbReference type="EMBL" id="ML987211">
    <property type="protein sequence ID" value="KAF2241569.1"/>
    <property type="molecule type" value="Genomic_DNA"/>
</dbReference>
<dbReference type="GO" id="GO:0016887">
    <property type="term" value="F:ATP hydrolysis activity"/>
    <property type="evidence" value="ECO:0007669"/>
    <property type="project" value="InterPro"/>
</dbReference>
<evidence type="ECO:0000313" key="5">
    <source>
        <dbReference type="Proteomes" id="UP000800094"/>
    </source>
</evidence>
<evidence type="ECO:0000256" key="1">
    <source>
        <dbReference type="ARBA" id="ARBA00022737"/>
    </source>
</evidence>
<dbReference type="Pfam" id="PF24883">
    <property type="entry name" value="NPHP3_N"/>
    <property type="match status" value="1"/>
</dbReference>
<dbReference type="SMART" id="SM00382">
    <property type="entry name" value="AAA"/>
    <property type="match status" value="1"/>
</dbReference>
<dbReference type="InterPro" id="IPR054289">
    <property type="entry name" value="DUF7025"/>
</dbReference>
<proteinExistence type="predicted"/>
<dbReference type="InterPro" id="IPR003593">
    <property type="entry name" value="AAA+_ATPase"/>
</dbReference>
<organism evidence="4 5">
    <name type="scientific">Trematosphaeria pertusa</name>
    <dbReference type="NCBI Taxonomy" id="390896"/>
    <lineage>
        <taxon>Eukaryota</taxon>
        <taxon>Fungi</taxon>
        <taxon>Dikarya</taxon>
        <taxon>Ascomycota</taxon>
        <taxon>Pezizomycotina</taxon>
        <taxon>Dothideomycetes</taxon>
        <taxon>Pleosporomycetidae</taxon>
        <taxon>Pleosporales</taxon>
        <taxon>Massarineae</taxon>
        <taxon>Trematosphaeriaceae</taxon>
        <taxon>Trematosphaeria</taxon>
    </lineage>
</organism>
<feature type="domain" description="AAA+ ATPase" evidence="3">
    <location>
        <begin position="669"/>
        <end position="796"/>
    </location>
</feature>
<evidence type="ECO:0000313" key="4">
    <source>
        <dbReference type="EMBL" id="KAF2241569.1"/>
    </source>
</evidence>
<keyword evidence="5" id="KW-1185">Reference proteome</keyword>
<dbReference type="OrthoDB" id="5242179at2759"/>
<dbReference type="Pfam" id="PF22942">
    <property type="entry name" value="DUF7025"/>
    <property type="match status" value="1"/>
</dbReference>
<evidence type="ECO:0000256" key="2">
    <source>
        <dbReference type="SAM" id="MobiDB-lite"/>
    </source>
</evidence>
<sequence length="901" mass="103303">MELEDRLCSSYEAILSFVAMVEEQRCQRIWGRVWYNLYSLSEQPLQQLKDSILSADNAAEQWRLLIEHEYRLKESEMINKKVDEACGKLDRILDGLDQTLMAINRGNQLLEMILVHMESKGDVKQMSAFFHQRVAEGLDQPTIARVVDNNDESNESKQEDHDSYLDNEDNLDRLLREVFVELREFNQDSKEHQRKIEQLPEMRPHKTKNLNLLRADKIMGWIESDTSQLLWINGNGVIGRCDFNSLFVVPLLLFGESNFEQVLILRHFCGDNPSFKTNNYRTLVQALVLQILKQRPRVFRGRIPSITRNQTDDIMKLWTLFLECVREVRADCTFIIIDGIDYLQDANTPEGFSERELVLQNLDALVKERAMLIKILLTSSLTSDLPSSTEDQRALVVASRSPGAAPRRRLSLAIIQDELPLVPHKLIEIQERRCRSLGFSQLYMIYPENSIIYTSNDGQLQALIVDRLSGMEERSNGTYGALQIRAWSIDHNGRYFTKRYHEFLISQFPGERAITSLKYIPSGYLDDEPEYRSKLIARGRRYWELGSGIYYRQVVENREPIRIVIDQSARPLKPPSAQELEDEFPVVSQHRLKPRILMICPPTIDSYVLGDGKWKTVNIDEVHDVIFQDGLFDQLILPESQKKTMSELVQSQTETQKPSSSDPGNRARSGLTILLHGGPGTGKTFTVTSIAEKIRRPILLGSVGVGGSIADFEQRLNQSFQLAERWGAILLLEDVDSFLAERKHGEPSDLVATFTTTIQAIEKHSGVLFLTTCRVGLLDEAVFSRIDYMVRYKPLSGDERQRILRMVLDKAQAFLEQGISLDLRECERFEELIKEDLNGWDIQAIVLAARQLASRQGAPLGMEAIERVLEARTEFADYLGCVHNSTSAKRAQRNMFRNDTR</sequence>
<reference evidence="4" key="1">
    <citation type="journal article" date="2020" name="Stud. Mycol.">
        <title>101 Dothideomycetes genomes: a test case for predicting lifestyles and emergence of pathogens.</title>
        <authorList>
            <person name="Haridas S."/>
            <person name="Albert R."/>
            <person name="Binder M."/>
            <person name="Bloem J."/>
            <person name="Labutti K."/>
            <person name="Salamov A."/>
            <person name="Andreopoulos B."/>
            <person name="Baker S."/>
            <person name="Barry K."/>
            <person name="Bills G."/>
            <person name="Bluhm B."/>
            <person name="Cannon C."/>
            <person name="Castanera R."/>
            <person name="Culley D."/>
            <person name="Daum C."/>
            <person name="Ezra D."/>
            <person name="Gonzalez J."/>
            <person name="Henrissat B."/>
            <person name="Kuo A."/>
            <person name="Liang C."/>
            <person name="Lipzen A."/>
            <person name="Lutzoni F."/>
            <person name="Magnuson J."/>
            <person name="Mondo S."/>
            <person name="Nolan M."/>
            <person name="Ohm R."/>
            <person name="Pangilinan J."/>
            <person name="Park H.-J."/>
            <person name="Ramirez L."/>
            <person name="Alfaro M."/>
            <person name="Sun H."/>
            <person name="Tritt A."/>
            <person name="Yoshinaga Y."/>
            <person name="Zwiers L.-H."/>
            <person name="Turgeon B."/>
            <person name="Goodwin S."/>
            <person name="Spatafora J."/>
            <person name="Crous P."/>
            <person name="Grigoriev I."/>
        </authorList>
    </citation>
    <scope>NUCLEOTIDE SEQUENCE</scope>
    <source>
        <strain evidence="4">CBS 122368</strain>
    </source>
</reference>
<dbReference type="Gene3D" id="3.40.50.300">
    <property type="entry name" value="P-loop containing nucleotide triphosphate hydrolases"/>
    <property type="match status" value="1"/>
</dbReference>
<dbReference type="GO" id="GO:0005524">
    <property type="term" value="F:ATP binding"/>
    <property type="evidence" value="ECO:0007669"/>
    <property type="project" value="InterPro"/>
</dbReference>
<dbReference type="GeneID" id="54578630"/>
<dbReference type="Proteomes" id="UP000800094">
    <property type="component" value="Unassembled WGS sequence"/>
</dbReference>
<feature type="compositionally biased region" description="Polar residues" evidence="2">
    <location>
        <begin position="647"/>
        <end position="663"/>
    </location>
</feature>
<gene>
    <name evidence="4" type="ORF">BU26DRAFT_468776</name>
</gene>